<dbReference type="SFLD" id="SFLDS00003">
    <property type="entry name" value="Haloacid_Dehalogenase"/>
    <property type="match status" value="1"/>
</dbReference>
<keyword evidence="1" id="KW-0378">Hydrolase</keyword>
<dbReference type="SFLD" id="SFLDG01129">
    <property type="entry name" value="C1.5:_HAD__Beta-PGM__Phosphata"/>
    <property type="match status" value="1"/>
</dbReference>
<dbReference type="PANTHER" id="PTHR47478:SF1">
    <property type="entry name" value="PYRIMIDINE 5'-NUCLEOTIDASE YJJG"/>
    <property type="match status" value="1"/>
</dbReference>
<dbReference type="NCBIfam" id="TIGR01549">
    <property type="entry name" value="HAD-SF-IA-v1"/>
    <property type="match status" value="1"/>
</dbReference>
<gene>
    <name evidence="1" type="ORF">P8T80_11575</name>
</gene>
<dbReference type="PRINTS" id="PR00413">
    <property type="entry name" value="HADHALOGNASE"/>
</dbReference>
<dbReference type="RefSeq" id="WP_315644671.1">
    <property type="nucleotide sequence ID" value="NZ_JARUHM010000015.1"/>
</dbReference>
<keyword evidence="2" id="KW-1185">Reference proteome</keyword>
<dbReference type="EC" id="3.1.3.-" evidence="1"/>
<dbReference type="GO" id="GO:0016787">
    <property type="term" value="F:hydrolase activity"/>
    <property type="evidence" value="ECO:0007669"/>
    <property type="project" value="UniProtKB-KW"/>
</dbReference>
<sequence>MPSATHPATPHFAAILFDLDGTLVDHESACLEGARRWARELGVPEDPDRWNAIEIAWFKAFERGEVTHRGQRIERIRDYLHSPDMPEERAMELFQVYLKHYADSWRAYPDAVDALRRALATSATVGIFTNGAQDLQKDKLVRTGLWDDRLVMFATAQLGAAKPQPASYAAVLERLALPAESVLVIGDSLRNDVLGSRAAGMHAIHLDRTGAGEVASLREIEFA</sequence>
<evidence type="ECO:0000313" key="2">
    <source>
        <dbReference type="Proteomes" id="UP001265983"/>
    </source>
</evidence>
<dbReference type="Gene3D" id="1.20.120.1600">
    <property type="match status" value="1"/>
</dbReference>
<evidence type="ECO:0000313" key="1">
    <source>
        <dbReference type="EMBL" id="MDT9411995.1"/>
    </source>
</evidence>
<dbReference type="NCBIfam" id="TIGR01509">
    <property type="entry name" value="HAD-SF-IA-v3"/>
    <property type="match status" value="1"/>
</dbReference>
<dbReference type="Pfam" id="PF00702">
    <property type="entry name" value="Hydrolase"/>
    <property type="match status" value="1"/>
</dbReference>
<dbReference type="InterPro" id="IPR023214">
    <property type="entry name" value="HAD_sf"/>
</dbReference>
<dbReference type="InterPro" id="IPR036412">
    <property type="entry name" value="HAD-like_sf"/>
</dbReference>
<proteinExistence type="predicted"/>
<accession>A0ABU3PRA4</accession>
<reference evidence="1 2" key="1">
    <citation type="submission" date="2023-03" db="EMBL/GenBank/DDBJ databases">
        <title>Whole genome sequence of the first Corynebacterium rouxii strains isolated in Brazil: a recent member of Corynebacterium diphtheriae complex.</title>
        <authorList>
            <person name="Vieira V."/>
            <person name="Ramos J.N."/>
            <person name="Araujo M.R.B."/>
            <person name="Baio P.V."/>
            <person name="Sant'Anna L.O."/>
            <person name="Veras J.F.C."/>
            <person name="Vieira E.M.D."/>
            <person name="Sousa M.A.B."/>
            <person name="Camargo C.H."/>
            <person name="Sacchi C.T."/>
            <person name="Campos K.R."/>
            <person name="Santos M.B.N."/>
            <person name="Bokermann S."/>
            <person name="Alvim L.B."/>
            <person name="Santos L.S."/>
            <person name="Mattos-Guaraldi A.L."/>
        </authorList>
    </citation>
    <scope>NUCLEOTIDE SEQUENCE [LARGE SCALE GENOMIC DNA]</scope>
    <source>
        <strain evidence="1 2">70862</strain>
    </source>
</reference>
<dbReference type="PANTHER" id="PTHR47478">
    <property type="match status" value="1"/>
</dbReference>
<protein>
    <submittedName>
        <fullName evidence="1">HAD family hydrolase</fullName>
        <ecNumber evidence="1">3.1.3.-</ecNumber>
    </submittedName>
</protein>
<organism evidence="1 2">
    <name type="scientific">Corynebacterium rouxii</name>
    <dbReference type="NCBI Taxonomy" id="2719119"/>
    <lineage>
        <taxon>Bacteria</taxon>
        <taxon>Bacillati</taxon>
        <taxon>Actinomycetota</taxon>
        <taxon>Actinomycetes</taxon>
        <taxon>Mycobacteriales</taxon>
        <taxon>Corynebacteriaceae</taxon>
        <taxon>Corynebacterium</taxon>
    </lineage>
</organism>
<dbReference type="Gene3D" id="3.40.50.1000">
    <property type="entry name" value="HAD superfamily/HAD-like"/>
    <property type="match status" value="1"/>
</dbReference>
<dbReference type="InterPro" id="IPR006439">
    <property type="entry name" value="HAD-SF_hydro_IA"/>
</dbReference>
<comment type="caution">
    <text evidence="1">The sequence shown here is derived from an EMBL/GenBank/DDBJ whole genome shotgun (WGS) entry which is preliminary data.</text>
</comment>
<dbReference type="InterPro" id="IPR052550">
    <property type="entry name" value="Pyrimidine_5'-ntase_YjjG"/>
</dbReference>
<dbReference type="SUPFAM" id="SSF56784">
    <property type="entry name" value="HAD-like"/>
    <property type="match status" value="1"/>
</dbReference>
<dbReference type="Proteomes" id="UP001265983">
    <property type="component" value="Unassembled WGS sequence"/>
</dbReference>
<name>A0ABU3PRA4_9CORY</name>
<dbReference type="EMBL" id="JARUHM010000015">
    <property type="protein sequence ID" value="MDT9411995.1"/>
    <property type="molecule type" value="Genomic_DNA"/>
</dbReference>